<dbReference type="Proteomes" id="UP001302126">
    <property type="component" value="Unassembled WGS sequence"/>
</dbReference>
<proteinExistence type="predicted"/>
<gene>
    <name evidence="2" type="ORF">QBC35DRAFT_452007</name>
</gene>
<name>A0AAN7AGH3_9PEZI</name>
<feature type="region of interest" description="Disordered" evidence="1">
    <location>
        <begin position="1"/>
        <end position="37"/>
    </location>
</feature>
<evidence type="ECO:0000256" key="1">
    <source>
        <dbReference type="SAM" id="MobiDB-lite"/>
    </source>
</evidence>
<dbReference type="EMBL" id="MU864398">
    <property type="protein sequence ID" value="KAK4187731.1"/>
    <property type="molecule type" value="Genomic_DNA"/>
</dbReference>
<evidence type="ECO:0000313" key="3">
    <source>
        <dbReference type="Proteomes" id="UP001302126"/>
    </source>
</evidence>
<organism evidence="2 3">
    <name type="scientific">Podospora australis</name>
    <dbReference type="NCBI Taxonomy" id="1536484"/>
    <lineage>
        <taxon>Eukaryota</taxon>
        <taxon>Fungi</taxon>
        <taxon>Dikarya</taxon>
        <taxon>Ascomycota</taxon>
        <taxon>Pezizomycotina</taxon>
        <taxon>Sordariomycetes</taxon>
        <taxon>Sordariomycetidae</taxon>
        <taxon>Sordariales</taxon>
        <taxon>Podosporaceae</taxon>
        <taxon>Podospora</taxon>
    </lineage>
</organism>
<dbReference type="AlphaFoldDB" id="A0AAN7AGH3"/>
<sequence>MPSSSKRPKSDSNKYDSDDDDDGQDEDDDDYTYKKKTNNTPQRTIYRTKWTKHKGLGLMVEAISNYYGFAMKDLDSFDLHVEVAHPDIKEGMSRLRLHDEVPDHNENVEKSLGRRAGDGKTHPKSLELDIARAHLIPHIPAPRLPAVVKSFQKMDPSFWVETGLGKDPTVSATNDYQGLLLAFGMPFDGVGRLYLYVKAYRKVLKALDTLTTRGSGGRVAPDLSCRRRLSTS</sequence>
<accession>A0AAN7AGH3</accession>
<keyword evidence="3" id="KW-1185">Reference proteome</keyword>
<protein>
    <submittedName>
        <fullName evidence="2">Uncharacterized protein</fullName>
    </submittedName>
</protein>
<comment type="caution">
    <text evidence="2">The sequence shown here is derived from an EMBL/GenBank/DDBJ whole genome shotgun (WGS) entry which is preliminary data.</text>
</comment>
<reference evidence="2" key="1">
    <citation type="journal article" date="2023" name="Mol. Phylogenet. Evol.">
        <title>Genome-scale phylogeny and comparative genomics of the fungal order Sordariales.</title>
        <authorList>
            <person name="Hensen N."/>
            <person name="Bonometti L."/>
            <person name="Westerberg I."/>
            <person name="Brannstrom I.O."/>
            <person name="Guillou S."/>
            <person name="Cros-Aarteil S."/>
            <person name="Calhoun S."/>
            <person name="Haridas S."/>
            <person name="Kuo A."/>
            <person name="Mondo S."/>
            <person name="Pangilinan J."/>
            <person name="Riley R."/>
            <person name="LaButti K."/>
            <person name="Andreopoulos B."/>
            <person name="Lipzen A."/>
            <person name="Chen C."/>
            <person name="Yan M."/>
            <person name="Daum C."/>
            <person name="Ng V."/>
            <person name="Clum A."/>
            <person name="Steindorff A."/>
            <person name="Ohm R.A."/>
            <person name="Martin F."/>
            <person name="Silar P."/>
            <person name="Natvig D.O."/>
            <person name="Lalanne C."/>
            <person name="Gautier V."/>
            <person name="Ament-Velasquez S.L."/>
            <person name="Kruys A."/>
            <person name="Hutchinson M.I."/>
            <person name="Powell A.J."/>
            <person name="Barry K."/>
            <person name="Miller A.N."/>
            <person name="Grigoriev I.V."/>
            <person name="Debuchy R."/>
            <person name="Gladieux P."/>
            <person name="Hiltunen Thoren M."/>
            <person name="Johannesson H."/>
        </authorList>
    </citation>
    <scope>NUCLEOTIDE SEQUENCE</scope>
    <source>
        <strain evidence="2">PSN309</strain>
    </source>
</reference>
<feature type="compositionally biased region" description="Acidic residues" evidence="1">
    <location>
        <begin position="17"/>
        <end position="30"/>
    </location>
</feature>
<evidence type="ECO:0000313" key="2">
    <source>
        <dbReference type="EMBL" id="KAK4187731.1"/>
    </source>
</evidence>
<reference evidence="2" key="2">
    <citation type="submission" date="2023-05" db="EMBL/GenBank/DDBJ databases">
        <authorList>
            <consortium name="Lawrence Berkeley National Laboratory"/>
            <person name="Steindorff A."/>
            <person name="Hensen N."/>
            <person name="Bonometti L."/>
            <person name="Westerberg I."/>
            <person name="Brannstrom I.O."/>
            <person name="Guillou S."/>
            <person name="Cros-Aarteil S."/>
            <person name="Calhoun S."/>
            <person name="Haridas S."/>
            <person name="Kuo A."/>
            <person name="Mondo S."/>
            <person name="Pangilinan J."/>
            <person name="Riley R."/>
            <person name="Labutti K."/>
            <person name="Andreopoulos B."/>
            <person name="Lipzen A."/>
            <person name="Chen C."/>
            <person name="Yanf M."/>
            <person name="Daum C."/>
            <person name="Ng V."/>
            <person name="Clum A."/>
            <person name="Ohm R."/>
            <person name="Martin F."/>
            <person name="Silar P."/>
            <person name="Natvig D."/>
            <person name="Lalanne C."/>
            <person name="Gautier V."/>
            <person name="Ament-Velasquez S.L."/>
            <person name="Kruys A."/>
            <person name="Hutchinson M.I."/>
            <person name="Powell A.J."/>
            <person name="Barry K."/>
            <person name="Miller A.N."/>
            <person name="Grigoriev I.V."/>
            <person name="Debuchy R."/>
            <person name="Gladieux P."/>
            <person name="Thoren M.H."/>
            <person name="Johannesson H."/>
        </authorList>
    </citation>
    <scope>NUCLEOTIDE SEQUENCE</scope>
    <source>
        <strain evidence="2">PSN309</strain>
    </source>
</reference>